<evidence type="ECO:0000313" key="2">
    <source>
        <dbReference type="EMBL" id="GFA06581.1"/>
    </source>
</evidence>
<protein>
    <submittedName>
        <fullName evidence="2">Uncharacterized protein</fullName>
    </submittedName>
</protein>
<feature type="compositionally biased region" description="Pro residues" evidence="1">
    <location>
        <begin position="65"/>
        <end position="76"/>
    </location>
</feature>
<organism evidence="2">
    <name type="scientific">Tanacetum cinerariifolium</name>
    <name type="common">Dalmatian daisy</name>
    <name type="synonym">Chrysanthemum cinerariifolium</name>
    <dbReference type="NCBI Taxonomy" id="118510"/>
    <lineage>
        <taxon>Eukaryota</taxon>
        <taxon>Viridiplantae</taxon>
        <taxon>Streptophyta</taxon>
        <taxon>Embryophyta</taxon>
        <taxon>Tracheophyta</taxon>
        <taxon>Spermatophyta</taxon>
        <taxon>Magnoliopsida</taxon>
        <taxon>eudicotyledons</taxon>
        <taxon>Gunneridae</taxon>
        <taxon>Pentapetalae</taxon>
        <taxon>asterids</taxon>
        <taxon>campanulids</taxon>
        <taxon>Asterales</taxon>
        <taxon>Asteraceae</taxon>
        <taxon>Asteroideae</taxon>
        <taxon>Anthemideae</taxon>
        <taxon>Anthemidinae</taxon>
        <taxon>Tanacetum</taxon>
    </lineage>
</organism>
<proteinExistence type="predicted"/>
<gene>
    <name evidence="2" type="ORF">Tci_578553</name>
</gene>
<comment type="caution">
    <text evidence="2">The sequence shown here is derived from an EMBL/GenBank/DDBJ whole genome shotgun (WGS) entry which is preliminary data.</text>
</comment>
<accession>A0A699J2J6</accession>
<dbReference type="EMBL" id="BKCJ010363637">
    <property type="protein sequence ID" value="GFA06581.1"/>
    <property type="molecule type" value="Genomic_DNA"/>
</dbReference>
<evidence type="ECO:0000256" key="1">
    <source>
        <dbReference type="SAM" id="MobiDB-lite"/>
    </source>
</evidence>
<reference evidence="2" key="1">
    <citation type="journal article" date="2019" name="Sci. Rep.">
        <title>Draft genome of Tanacetum cinerariifolium, the natural source of mosquito coil.</title>
        <authorList>
            <person name="Yamashiro T."/>
            <person name="Shiraishi A."/>
            <person name="Satake H."/>
            <person name="Nakayama K."/>
        </authorList>
    </citation>
    <scope>NUCLEOTIDE SEQUENCE</scope>
</reference>
<name>A0A699J2J6_TANCI</name>
<feature type="region of interest" description="Disordered" evidence="1">
    <location>
        <begin position="54"/>
        <end position="84"/>
    </location>
</feature>
<dbReference type="AlphaFoldDB" id="A0A699J2J6"/>
<sequence length="84" mass="9070">MPFFGAKERHEKIERLTTPMVMPFTLVSYITASAVENGTRNRTAHQSSGGAILAPFGLEFSDPPTCQPEPANPNPTPIATLTVD</sequence>